<protein>
    <submittedName>
        <fullName evidence="1">Type IX secretion system membrane protein PorP/SprF</fullName>
    </submittedName>
</protein>
<organism evidence="1 2">
    <name type="scientific">Flavisolibacter ginsenosidimutans</name>
    <dbReference type="NCBI Taxonomy" id="661481"/>
    <lineage>
        <taxon>Bacteria</taxon>
        <taxon>Pseudomonadati</taxon>
        <taxon>Bacteroidota</taxon>
        <taxon>Chitinophagia</taxon>
        <taxon>Chitinophagales</taxon>
        <taxon>Chitinophagaceae</taxon>
        <taxon>Flavisolibacter</taxon>
    </lineage>
</organism>
<gene>
    <name evidence="1" type="ORF">FSB75_01820</name>
</gene>
<dbReference type="NCBIfam" id="TIGR03519">
    <property type="entry name" value="T9SS_PorP_fam"/>
    <property type="match status" value="1"/>
</dbReference>
<name>A0A5B8UEY2_9BACT</name>
<sequence>MKKIVFAAIGFLCLSATQAQQRPHYTQYILNNYILNPALSGIENYTDLKLSARDQWIGFEGKPQTFYLSVHAPIGKKDYKTSATSYNVPGENPRGTNYWQNYTASEAHHGIGFSMVNDITGNYNVFTADVSYAYHLGLSPTVNLAAGFSGGISKVNYNRAKSTPAVYGDPGIGSNGNILYKTRPDLNAGLWLYSGDYFIGLSAQQIIPQKVAFVNDSLGLKLLPHLFGTAGYRFLLNDDVNMIPSVMVKGTSGAPTQVDFNIKFQYLDLLWLGGGYRFGNGYSGMLGVNVGNTFNVGYAYDYTTTAIGTASRGTHEIVIGFLLGNRYDDSCPRNVW</sequence>
<dbReference type="RefSeq" id="WP_146781872.1">
    <property type="nucleotide sequence ID" value="NZ_BAABIO010000006.1"/>
</dbReference>
<accession>A0A5B8UEY2</accession>
<reference evidence="1 2" key="1">
    <citation type="journal article" date="2015" name="Int. J. Syst. Evol. Microbiol.">
        <title>Flavisolibacter ginsenosidimutans sp. nov., with ginsenoside-converting activity isolated from soil used for cultivating ginseng.</title>
        <authorList>
            <person name="Zhao Y."/>
            <person name="Liu Q."/>
            <person name="Kang M.S."/>
            <person name="Jin F."/>
            <person name="Yu H."/>
            <person name="Im W.T."/>
        </authorList>
    </citation>
    <scope>NUCLEOTIDE SEQUENCE [LARGE SCALE GENOMIC DNA]</scope>
    <source>
        <strain evidence="1 2">Gsoil 636</strain>
    </source>
</reference>
<dbReference type="InterPro" id="IPR019861">
    <property type="entry name" value="PorP/SprF_Bacteroidetes"/>
</dbReference>
<dbReference type="EMBL" id="CP042433">
    <property type="protein sequence ID" value="QEC54689.1"/>
    <property type="molecule type" value="Genomic_DNA"/>
</dbReference>
<dbReference type="OrthoDB" id="626665at2"/>
<dbReference type="Proteomes" id="UP000321204">
    <property type="component" value="Chromosome"/>
</dbReference>
<proteinExistence type="predicted"/>
<keyword evidence="2" id="KW-1185">Reference proteome</keyword>
<dbReference type="AlphaFoldDB" id="A0A5B8UEY2"/>
<dbReference type="KEGG" id="fgg:FSB75_01820"/>
<evidence type="ECO:0000313" key="1">
    <source>
        <dbReference type="EMBL" id="QEC54689.1"/>
    </source>
</evidence>
<evidence type="ECO:0000313" key="2">
    <source>
        <dbReference type="Proteomes" id="UP000321204"/>
    </source>
</evidence>
<dbReference type="Pfam" id="PF11751">
    <property type="entry name" value="PorP_SprF"/>
    <property type="match status" value="1"/>
</dbReference>